<gene>
    <name evidence="1" type="ORF">J4G43_07150</name>
</gene>
<sequence length="178" mass="20517">MKMTDGEKLIVLMLTDISKRLKGEPDIDPKFVEQTIYANQLWGFDWEFTGIPFERSDEDPPVVMETVDILEMFSLTMFHFKELPQSEQEHVRTELGYSAHGLDKFPGFDGNNDEHIGVARYLVEQLKRFKDLPGATANSHTQTSLPRYRKMLSVYLPMREKLGSGRLTSKQIIEIFSA</sequence>
<dbReference type="Gene3D" id="1.10.3190.10">
    <property type="entry name" value="yfbu gene product, domain 2"/>
    <property type="match status" value="1"/>
</dbReference>
<name>A0A939M0H1_9BRAD</name>
<dbReference type="Pfam" id="PF03887">
    <property type="entry name" value="YfbU"/>
    <property type="match status" value="1"/>
</dbReference>
<dbReference type="InterPro" id="IPR005587">
    <property type="entry name" value="UPF0304_YfbU"/>
</dbReference>
<dbReference type="InterPro" id="IPR023146">
    <property type="entry name" value="YfbU_alpha-helical_sf"/>
</dbReference>
<comment type="caution">
    <text evidence="1">The sequence shown here is derived from an EMBL/GenBank/DDBJ whole genome shotgun (WGS) entry which is preliminary data.</text>
</comment>
<protein>
    <submittedName>
        <fullName evidence="1">YfbU family protein</fullName>
    </submittedName>
</protein>
<dbReference type="AlphaFoldDB" id="A0A939M0H1"/>
<reference evidence="1" key="1">
    <citation type="submission" date="2021-03" db="EMBL/GenBank/DDBJ databases">
        <title>Whole Genome Sequence of Bradyrhizobium sp. Strain 144S4.</title>
        <authorList>
            <person name="Bromfield E.S.P."/>
            <person name="Cloutier S."/>
        </authorList>
    </citation>
    <scope>NUCLEOTIDE SEQUENCE [LARGE SCALE GENOMIC DNA]</scope>
    <source>
        <strain evidence="1">144S4</strain>
    </source>
</reference>
<organism evidence="1">
    <name type="scientific">Bradyrhizobium barranii subsp. barranii</name>
    <dbReference type="NCBI Taxonomy" id="2823807"/>
    <lineage>
        <taxon>Bacteria</taxon>
        <taxon>Pseudomonadati</taxon>
        <taxon>Pseudomonadota</taxon>
        <taxon>Alphaproteobacteria</taxon>
        <taxon>Hyphomicrobiales</taxon>
        <taxon>Nitrobacteraceae</taxon>
        <taxon>Bradyrhizobium</taxon>
        <taxon>Bradyrhizobium barranii</taxon>
    </lineage>
</organism>
<dbReference type="EMBL" id="JAGEMI010000001">
    <property type="protein sequence ID" value="MBO1860757.1"/>
    <property type="molecule type" value="Genomic_DNA"/>
</dbReference>
<proteinExistence type="predicted"/>
<evidence type="ECO:0000313" key="1">
    <source>
        <dbReference type="EMBL" id="MBO1860757.1"/>
    </source>
</evidence>
<accession>A0A939M0H1</accession>
<dbReference type="SUPFAM" id="SSF116960">
    <property type="entry name" value="YfbU-like"/>
    <property type="match status" value="1"/>
</dbReference>